<dbReference type="Gene3D" id="1.10.760.10">
    <property type="entry name" value="Cytochrome c-like domain"/>
    <property type="match status" value="1"/>
</dbReference>
<dbReference type="EMBL" id="JBHSWE010000001">
    <property type="protein sequence ID" value="MFC6670239.1"/>
    <property type="molecule type" value="Genomic_DNA"/>
</dbReference>
<keyword evidence="1" id="KW-0560">Oxidoreductase</keyword>
<dbReference type="SUPFAM" id="SSF46626">
    <property type="entry name" value="Cytochrome c"/>
    <property type="match status" value="1"/>
</dbReference>
<dbReference type="NCBIfam" id="NF040606">
    <property type="entry name" value="CytoC_perox"/>
    <property type="match status" value="1"/>
</dbReference>
<dbReference type="RefSeq" id="WP_379908740.1">
    <property type="nucleotide sequence ID" value="NZ_JBHSWE010000001.1"/>
</dbReference>
<keyword evidence="1" id="KW-0575">Peroxidase</keyword>
<organism evidence="1 2">
    <name type="scientific">Marinobacterium aestuariivivens</name>
    <dbReference type="NCBI Taxonomy" id="1698799"/>
    <lineage>
        <taxon>Bacteria</taxon>
        <taxon>Pseudomonadati</taxon>
        <taxon>Pseudomonadota</taxon>
        <taxon>Gammaproteobacteria</taxon>
        <taxon>Oceanospirillales</taxon>
        <taxon>Oceanospirillaceae</taxon>
        <taxon>Marinobacterium</taxon>
    </lineage>
</organism>
<protein>
    <submittedName>
        <fullName evidence="1">Di-heme-cytochrome C peroxidase</fullName>
    </submittedName>
</protein>
<dbReference type="InterPro" id="IPR036909">
    <property type="entry name" value="Cyt_c-like_dom_sf"/>
</dbReference>
<dbReference type="InterPro" id="IPR051395">
    <property type="entry name" value="Cytochrome_c_Peroxidase/MauG"/>
</dbReference>
<sequence>MELIDLQLETIEAEEQRDIARELDTSGESRTLKDIAKGLKASLKNTEGFTRLDALNRIGNQVFALDANKPHNFVTPNAPVNYPHIWTSSWFEWVQYDGSIMQPMVRNAGEALGVAALVNLEDDEQRFDSTVKVDELHRIEQMLAGTEAPFRARTFTGLKAPAWPEAILGVIDRERAAEGRSLYRQHCQGCHLPATDDPAFWSERYWSVRNDNGERLLRLKIIPAGEIGTDPAQSRVLADRRVDTTGLGIDTVVYRGQDCTPLQISDSSDASFAFSLGAVVQETTDYWYRQHGIGSDGQQRMNGFRPNCLQAPGGYKARPLNGIWATAPFLHNGSVPNLHALLSPASERPERFWLGNREFDPVRVGYETGEAAGLTELDTRLPGNHNGGHEFRDGEGPGIIGPLLSESQRMALIEYLKTL</sequence>
<dbReference type="InterPro" id="IPR047758">
    <property type="entry name" value="CytoC_perox"/>
</dbReference>
<dbReference type="PANTHER" id="PTHR30600:SF9">
    <property type="entry name" value="BLR7738 PROTEIN"/>
    <property type="match status" value="1"/>
</dbReference>
<reference evidence="2" key="1">
    <citation type="journal article" date="2019" name="Int. J. Syst. Evol. Microbiol.">
        <title>The Global Catalogue of Microorganisms (GCM) 10K type strain sequencing project: providing services to taxonomists for standard genome sequencing and annotation.</title>
        <authorList>
            <consortium name="The Broad Institute Genomics Platform"/>
            <consortium name="The Broad Institute Genome Sequencing Center for Infectious Disease"/>
            <person name="Wu L."/>
            <person name="Ma J."/>
        </authorList>
    </citation>
    <scope>NUCLEOTIDE SEQUENCE [LARGE SCALE GENOMIC DNA]</scope>
    <source>
        <strain evidence="2">NBRC 111756</strain>
    </source>
</reference>
<dbReference type="Proteomes" id="UP001596422">
    <property type="component" value="Unassembled WGS sequence"/>
</dbReference>
<gene>
    <name evidence="1" type="ORF">ACFQDL_09195</name>
</gene>
<comment type="caution">
    <text evidence="1">The sequence shown here is derived from an EMBL/GenBank/DDBJ whole genome shotgun (WGS) entry which is preliminary data.</text>
</comment>
<name>A0ABW1ZYN5_9GAMM</name>
<dbReference type="PANTHER" id="PTHR30600">
    <property type="entry name" value="CYTOCHROME C PEROXIDASE-RELATED"/>
    <property type="match status" value="1"/>
</dbReference>
<evidence type="ECO:0000313" key="2">
    <source>
        <dbReference type="Proteomes" id="UP001596422"/>
    </source>
</evidence>
<dbReference type="Pfam" id="PF21419">
    <property type="entry name" value="RoxA-like_Cyt-c"/>
    <property type="match status" value="1"/>
</dbReference>
<evidence type="ECO:0000313" key="1">
    <source>
        <dbReference type="EMBL" id="MFC6670239.1"/>
    </source>
</evidence>
<proteinExistence type="predicted"/>
<dbReference type="GO" id="GO:0004601">
    <property type="term" value="F:peroxidase activity"/>
    <property type="evidence" value="ECO:0007669"/>
    <property type="project" value="UniProtKB-KW"/>
</dbReference>
<accession>A0ABW1ZYN5</accession>
<keyword evidence="2" id="KW-1185">Reference proteome</keyword>